<dbReference type="InterPro" id="IPR028082">
    <property type="entry name" value="Peripla_BP_I"/>
</dbReference>
<proteinExistence type="inferred from homology"/>
<comment type="similarity">
    <text evidence="2">Belongs to the bacterial solute-binding protein 2 family.</text>
</comment>
<dbReference type="Pfam" id="PF13407">
    <property type="entry name" value="Peripla_BP_4"/>
    <property type="match status" value="1"/>
</dbReference>
<feature type="domain" description="Periplasmic binding protein" evidence="5">
    <location>
        <begin position="54"/>
        <end position="304"/>
    </location>
</feature>
<reference evidence="6 7" key="1">
    <citation type="submission" date="2023-07" db="EMBL/GenBank/DDBJ databases">
        <title>Sorghum-associated microbial communities from plants grown in Nebraska, USA.</title>
        <authorList>
            <person name="Schachtman D."/>
        </authorList>
    </citation>
    <scope>NUCLEOTIDE SEQUENCE [LARGE SCALE GENOMIC DNA]</scope>
    <source>
        <strain evidence="6 7">4138</strain>
    </source>
</reference>
<feature type="signal peptide" evidence="4">
    <location>
        <begin position="1"/>
        <end position="22"/>
    </location>
</feature>
<evidence type="ECO:0000256" key="3">
    <source>
        <dbReference type="ARBA" id="ARBA00022729"/>
    </source>
</evidence>
<evidence type="ECO:0000313" key="6">
    <source>
        <dbReference type="EMBL" id="MDR7119139.1"/>
    </source>
</evidence>
<keyword evidence="7" id="KW-1185">Reference proteome</keyword>
<sequence>MSKAFFLLSLALCSALSSSLSAEQNWFPVEVKADGQALEYQPLQSVSKAWRLCALLPHGKDHYWWGVSWGLAEEAKRQGVQLGIYEAGGYENLPRQRQQLLDCVSNKADALIIGAISSEGLNDLILQLKDAGIPVIDLINGINSDAISARSSVSFADMATKSMLYLLQHSQQSSIDLAWFPGPAQAAWVQDAERGLKHTLQGSEVKLLHGGYGATDNFSQATLVRQLFSREQPHYVLANAVAAAVTQSFISSEQQTNVQIMAYYANPDIVRLIQQGKLLAAATDSPVIQARISIDLALRILEKQAYARQVSPQIRILDQHSIQQLSLQQIIAPKQQWMIRQPLAVQSP</sequence>
<name>A0ABU1VTT7_9GAMM</name>
<dbReference type="CDD" id="cd06306">
    <property type="entry name" value="PBP1_TorT-like"/>
    <property type="match status" value="1"/>
</dbReference>
<evidence type="ECO:0000313" key="7">
    <source>
        <dbReference type="Proteomes" id="UP001257909"/>
    </source>
</evidence>
<dbReference type="PANTHER" id="PTHR46847:SF1">
    <property type="entry name" value="D-ALLOSE-BINDING PERIPLASMIC PROTEIN-RELATED"/>
    <property type="match status" value="1"/>
</dbReference>
<keyword evidence="3 4" id="KW-0732">Signal</keyword>
<evidence type="ECO:0000256" key="2">
    <source>
        <dbReference type="ARBA" id="ARBA00007639"/>
    </source>
</evidence>
<dbReference type="Gene3D" id="3.40.50.2300">
    <property type="match status" value="2"/>
</dbReference>
<evidence type="ECO:0000259" key="5">
    <source>
        <dbReference type="Pfam" id="PF13407"/>
    </source>
</evidence>
<comment type="subcellular location">
    <subcellularLocation>
        <location evidence="1">Cell envelope</location>
    </subcellularLocation>
</comment>
<dbReference type="PANTHER" id="PTHR46847">
    <property type="entry name" value="D-ALLOSE-BINDING PERIPLASMIC PROTEIN-RELATED"/>
    <property type="match status" value="1"/>
</dbReference>
<dbReference type="RefSeq" id="WP_310273410.1">
    <property type="nucleotide sequence ID" value="NZ_JAVDWR010000001.1"/>
</dbReference>
<dbReference type="InterPro" id="IPR025997">
    <property type="entry name" value="SBP_2_dom"/>
</dbReference>
<accession>A0ABU1VTT7</accession>
<evidence type="ECO:0000256" key="1">
    <source>
        <dbReference type="ARBA" id="ARBA00004196"/>
    </source>
</evidence>
<evidence type="ECO:0000256" key="4">
    <source>
        <dbReference type="SAM" id="SignalP"/>
    </source>
</evidence>
<gene>
    <name evidence="6" type="ORF">J2W69_000054</name>
</gene>
<dbReference type="EMBL" id="JAVDWR010000001">
    <property type="protein sequence ID" value="MDR7119139.1"/>
    <property type="molecule type" value="Genomic_DNA"/>
</dbReference>
<dbReference type="SUPFAM" id="SSF53822">
    <property type="entry name" value="Periplasmic binding protein-like I"/>
    <property type="match status" value="1"/>
</dbReference>
<dbReference type="NCBIfam" id="NF008185">
    <property type="entry name" value="PRK10936.1"/>
    <property type="match status" value="1"/>
</dbReference>
<protein>
    <submittedName>
        <fullName evidence="6">TMAO reductase system protein TorT</fullName>
    </submittedName>
</protein>
<comment type="caution">
    <text evidence="6">The sequence shown here is derived from an EMBL/GenBank/DDBJ whole genome shotgun (WGS) entry which is preliminary data.</text>
</comment>
<organism evidence="6 7">
    <name type="scientific">Rheinheimera soli</name>
    <dbReference type="NCBI Taxonomy" id="443616"/>
    <lineage>
        <taxon>Bacteria</taxon>
        <taxon>Pseudomonadati</taxon>
        <taxon>Pseudomonadota</taxon>
        <taxon>Gammaproteobacteria</taxon>
        <taxon>Chromatiales</taxon>
        <taxon>Chromatiaceae</taxon>
        <taxon>Rheinheimera</taxon>
    </lineage>
</organism>
<dbReference type="Proteomes" id="UP001257909">
    <property type="component" value="Unassembled WGS sequence"/>
</dbReference>
<feature type="chain" id="PRO_5047139867" evidence="4">
    <location>
        <begin position="23"/>
        <end position="348"/>
    </location>
</feature>